<protein>
    <recommendedName>
        <fullName evidence="8">Diguanylate cyclase</fullName>
    </recommendedName>
</protein>
<feature type="domain" description="PAS" evidence="3">
    <location>
        <begin position="259"/>
        <end position="310"/>
    </location>
</feature>
<dbReference type="Pfam" id="PF08448">
    <property type="entry name" value="PAS_4"/>
    <property type="match status" value="1"/>
</dbReference>
<evidence type="ECO:0000313" key="7">
    <source>
        <dbReference type="Proteomes" id="UP000182101"/>
    </source>
</evidence>
<dbReference type="Gene3D" id="3.30.70.270">
    <property type="match status" value="1"/>
</dbReference>
<dbReference type="NCBIfam" id="TIGR00229">
    <property type="entry name" value="sensory_box"/>
    <property type="match status" value="2"/>
</dbReference>
<dbReference type="InterPro" id="IPR035965">
    <property type="entry name" value="PAS-like_dom_sf"/>
</dbReference>
<name>A0AAC9J9F5_9ALTE</name>
<dbReference type="SUPFAM" id="SSF55073">
    <property type="entry name" value="Nucleotide cyclase"/>
    <property type="match status" value="1"/>
</dbReference>
<dbReference type="RefSeq" id="WP_071959106.1">
    <property type="nucleotide sequence ID" value="NZ_CP018024.1"/>
</dbReference>
<evidence type="ECO:0000256" key="2">
    <source>
        <dbReference type="PROSITE-ProRule" id="PRU00244"/>
    </source>
</evidence>
<dbReference type="InterPro" id="IPR005330">
    <property type="entry name" value="MHYT_dom"/>
</dbReference>
<dbReference type="InterPro" id="IPR000014">
    <property type="entry name" value="PAS"/>
</dbReference>
<feature type="transmembrane region" description="Helical" evidence="2">
    <location>
        <begin position="232"/>
        <end position="253"/>
    </location>
</feature>
<feature type="transmembrane region" description="Helical" evidence="2">
    <location>
        <begin position="94"/>
        <end position="112"/>
    </location>
</feature>
<dbReference type="AlphaFoldDB" id="A0AAC9J9F5"/>
<dbReference type="GO" id="GO:0003824">
    <property type="term" value="F:catalytic activity"/>
    <property type="evidence" value="ECO:0007669"/>
    <property type="project" value="UniProtKB-ARBA"/>
</dbReference>
<dbReference type="InterPro" id="IPR029787">
    <property type="entry name" value="Nucleotide_cyclase"/>
</dbReference>
<proteinExistence type="predicted"/>
<dbReference type="Pfam" id="PF08447">
    <property type="entry name" value="PAS_3"/>
    <property type="match status" value="1"/>
</dbReference>
<feature type="transmembrane region" description="Helical" evidence="2">
    <location>
        <begin position="156"/>
        <end position="174"/>
    </location>
</feature>
<gene>
    <name evidence="6" type="ORF">BM524_07975</name>
</gene>
<evidence type="ECO:0000313" key="6">
    <source>
        <dbReference type="EMBL" id="APD89729.1"/>
    </source>
</evidence>
<evidence type="ECO:0000259" key="5">
    <source>
        <dbReference type="PROSITE" id="PS50924"/>
    </source>
</evidence>
<dbReference type="PROSITE" id="PS50887">
    <property type="entry name" value="GGDEF"/>
    <property type="match status" value="1"/>
</dbReference>
<dbReference type="NCBIfam" id="TIGR00254">
    <property type="entry name" value="GGDEF"/>
    <property type="match status" value="1"/>
</dbReference>
<feature type="domain" description="PAS" evidence="3">
    <location>
        <begin position="379"/>
        <end position="450"/>
    </location>
</feature>
<keyword evidence="2" id="KW-0812">Transmembrane</keyword>
<dbReference type="Pfam" id="PF03707">
    <property type="entry name" value="MHYT"/>
    <property type="match status" value="2"/>
</dbReference>
<dbReference type="Pfam" id="PF13426">
    <property type="entry name" value="PAS_9"/>
    <property type="match status" value="1"/>
</dbReference>
<feature type="domain" description="GGDEF" evidence="4">
    <location>
        <begin position="661"/>
        <end position="794"/>
    </location>
</feature>
<feature type="transmembrane region" description="Helical" evidence="2">
    <location>
        <begin position="124"/>
        <end position="144"/>
    </location>
</feature>
<comment type="cofactor">
    <cofactor evidence="1">
        <name>Mg(2+)</name>
        <dbReference type="ChEBI" id="CHEBI:18420"/>
    </cofactor>
</comment>
<dbReference type="SMART" id="SM00267">
    <property type="entry name" value="GGDEF"/>
    <property type="match status" value="1"/>
</dbReference>
<dbReference type="PROSITE" id="PS50924">
    <property type="entry name" value="MHYT"/>
    <property type="match status" value="1"/>
</dbReference>
<dbReference type="PANTHER" id="PTHR44757">
    <property type="entry name" value="DIGUANYLATE CYCLASE DGCP"/>
    <property type="match status" value="1"/>
</dbReference>
<keyword evidence="2" id="KW-1133">Transmembrane helix</keyword>
<dbReference type="EMBL" id="CP018024">
    <property type="protein sequence ID" value="APD89729.1"/>
    <property type="molecule type" value="Genomic_DNA"/>
</dbReference>
<dbReference type="SUPFAM" id="SSF55785">
    <property type="entry name" value="PYP-like sensor domain (PAS domain)"/>
    <property type="match status" value="3"/>
</dbReference>
<dbReference type="InterPro" id="IPR000160">
    <property type="entry name" value="GGDEF_dom"/>
</dbReference>
<dbReference type="GO" id="GO:0016020">
    <property type="term" value="C:membrane"/>
    <property type="evidence" value="ECO:0007669"/>
    <property type="project" value="UniProtKB-UniRule"/>
</dbReference>
<feature type="transmembrane region" description="Helical" evidence="2">
    <location>
        <begin position="186"/>
        <end position="212"/>
    </location>
</feature>
<dbReference type="InterPro" id="IPR013656">
    <property type="entry name" value="PAS_4"/>
</dbReference>
<dbReference type="Proteomes" id="UP000182101">
    <property type="component" value="Chromosome"/>
</dbReference>
<dbReference type="SMART" id="SM00091">
    <property type="entry name" value="PAS"/>
    <property type="match status" value="3"/>
</dbReference>
<evidence type="ECO:0008006" key="8">
    <source>
        <dbReference type="Google" id="ProtNLM"/>
    </source>
</evidence>
<evidence type="ECO:0000259" key="4">
    <source>
        <dbReference type="PROSITE" id="PS50887"/>
    </source>
</evidence>
<feature type="transmembrane region" description="Helical" evidence="2">
    <location>
        <begin position="25"/>
        <end position="46"/>
    </location>
</feature>
<dbReference type="Pfam" id="PF00990">
    <property type="entry name" value="GGDEF"/>
    <property type="match status" value="1"/>
</dbReference>
<keyword evidence="2" id="KW-0472">Membrane</keyword>
<dbReference type="CDD" id="cd00130">
    <property type="entry name" value="PAS"/>
    <property type="match status" value="2"/>
</dbReference>
<sequence length="794" mass="88305">MDQLPFHFLTGELAEREALTSWYDYSLVCTSILISIASSYIAFLTVTRIERTNNKNEQRIWRFCSSLFFGIGIWAMHFVGMLAYNVGIPIGYDIPITLLSILPAVFASYIVVSSKRLNKLSLLARSACMGIGIGSMHYVGMSAMRMDAIMAYDGPVFLLSIVVAIALSGVALTVSDKQRKSQKQPIHLNTVVASIIMGLAISCMHYIGMVSMRVFEGKSQHSDFNGASSNDLINIILLVLIASSAILLFLLEVRARLLISSRLNSVLSSVQEGILNFNDKGEITYANGAAERLFAYQPGQLLDKYIYEVLVNERSDKSAVIHTVTRLITESSGESVTERLSGIKYSGAHFPLLSTFSLMSYDNKEIVCTITDLSDLKKQETFTQAVFDNLPLSIVVKNADNLTFSHVNNAAEKTLGRSKHALIGATDFDLFTKTEASRITQSDTNVIDKRAPTIIEEEPVTIEGETRYITTRKVPLFDPSRADEVGYLLWLSEDVTELRNAKKALLKMNERMSMAADAAQIGFWELDTETNALIGDDWMHKLYAVAESDESTRCSFWTSFLHPEDSDRVRASMQAAIENKTPFNAEFRISVPDAKVRYIKADGQIVGNKMFGICLDITARVLAEKEAERLSRTDALTGLANRNALTHYCYNEISRNTRKGTKLTCIYIDLDKFKPINDTYGHQVGDAALNEVAQRLASTVRETDCVARIGGDEFVIILTEMVAEDDVFQTLSRIDHELHSPIVTRGLSFDIGASIGTAQFPEDGKDLDTLLSVADKRMYRNKAIKKCEDKAPLF</sequence>
<dbReference type="PANTHER" id="PTHR44757:SF2">
    <property type="entry name" value="BIOFILM ARCHITECTURE MAINTENANCE PROTEIN MBAA"/>
    <property type="match status" value="1"/>
</dbReference>
<dbReference type="InterPro" id="IPR013655">
    <property type="entry name" value="PAS_fold_3"/>
</dbReference>
<evidence type="ECO:0000259" key="3">
    <source>
        <dbReference type="PROSITE" id="PS50112"/>
    </source>
</evidence>
<dbReference type="FunFam" id="3.30.70.270:FF:000001">
    <property type="entry name" value="Diguanylate cyclase domain protein"/>
    <property type="match status" value="1"/>
</dbReference>
<dbReference type="CDD" id="cd01949">
    <property type="entry name" value="GGDEF"/>
    <property type="match status" value="1"/>
</dbReference>
<dbReference type="Gene3D" id="3.30.450.20">
    <property type="entry name" value="PAS domain"/>
    <property type="match status" value="3"/>
</dbReference>
<evidence type="ECO:0000256" key="1">
    <source>
        <dbReference type="ARBA" id="ARBA00001946"/>
    </source>
</evidence>
<feature type="transmembrane region" description="Helical" evidence="2">
    <location>
        <begin position="67"/>
        <end position="88"/>
    </location>
</feature>
<accession>A0AAC9J9F5</accession>
<feature type="domain" description="MHYT" evidence="5">
    <location>
        <begin position="23"/>
        <end position="215"/>
    </location>
</feature>
<reference evidence="6 7" key="1">
    <citation type="submission" date="2016-11" db="EMBL/GenBank/DDBJ databases">
        <title>Networking in microbes: conjugative elements and plasmids in the genus Alteromonas.</title>
        <authorList>
            <person name="Lopez-Perez M."/>
            <person name="Ramon-Marco N."/>
            <person name="Rodriguez-Valera F."/>
        </authorList>
    </citation>
    <scope>NUCLEOTIDE SEQUENCE [LARGE SCALE GENOMIC DNA]</scope>
    <source>
        <strain evidence="6 7">CP48</strain>
    </source>
</reference>
<dbReference type="InterPro" id="IPR052155">
    <property type="entry name" value="Biofilm_reg_signaling"/>
</dbReference>
<organism evidence="6 7">
    <name type="scientific">Alteromonas mediterranea</name>
    <dbReference type="NCBI Taxonomy" id="314275"/>
    <lineage>
        <taxon>Bacteria</taxon>
        <taxon>Pseudomonadati</taxon>
        <taxon>Pseudomonadota</taxon>
        <taxon>Gammaproteobacteria</taxon>
        <taxon>Alteromonadales</taxon>
        <taxon>Alteromonadaceae</taxon>
        <taxon>Alteromonas/Salinimonas group</taxon>
        <taxon>Alteromonas</taxon>
    </lineage>
</organism>
<dbReference type="InterPro" id="IPR043128">
    <property type="entry name" value="Rev_trsase/Diguanyl_cyclase"/>
</dbReference>
<dbReference type="PROSITE" id="PS50112">
    <property type="entry name" value="PAS"/>
    <property type="match status" value="2"/>
</dbReference>